<proteinExistence type="predicted"/>
<dbReference type="EMBL" id="JAMOIM010000026">
    <property type="protein sequence ID" value="MCW6511444.1"/>
    <property type="molecule type" value="Genomic_DNA"/>
</dbReference>
<feature type="region of interest" description="Disordered" evidence="1">
    <location>
        <begin position="50"/>
        <end position="71"/>
    </location>
</feature>
<evidence type="ECO:0000313" key="3">
    <source>
        <dbReference type="Proteomes" id="UP001165667"/>
    </source>
</evidence>
<evidence type="ECO:0000256" key="1">
    <source>
        <dbReference type="SAM" id="MobiDB-lite"/>
    </source>
</evidence>
<dbReference type="RefSeq" id="WP_282587821.1">
    <property type="nucleotide sequence ID" value="NZ_JAMOIM010000026.1"/>
</dbReference>
<organism evidence="2 3">
    <name type="scientific">Lichenifustis flavocetrariae</name>
    <dbReference type="NCBI Taxonomy" id="2949735"/>
    <lineage>
        <taxon>Bacteria</taxon>
        <taxon>Pseudomonadati</taxon>
        <taxon>Pseudomonadota</taxon>
        <taxon>Alphaproteobacteria</taxon>
        <taxon>Hyphomicrobiales</taxon>
        <taxon>Lichenihabitantaceae</taxon>
        <taxon>Lichenifustis</taxon>
    </lineage>
</organism>
<protein>
    <submittedName>
        <fullName evidence="2">Uncharacterized protein</fullName>
    </submittedName>
</protein>
<reference evidence="2" key="1">
    <citation type="submission" date="2022-05" db="EMBL/GenBank/DDBJ databases">
        <authorList>
            <person name="Pankratov T."/>
        </authorList>
    </citation>
    <scope>NUCLEOTIDE SEQUENCE</scope>
    <source>
        <strain evidence="2">BP6-180914</strain>
    </source>
</reference>
<comment type="caution">
    <text evidence="2">The sequence shown here is derived from an EMBL/GenBank/DDBJ whole genome shotgun (WGS) entry which is preliminary data.</text>
</comment>
<name>A0AA41YZJ1_9HYPH</name>
<accession>A0AA41YZJ1</accession>
<sequence length="71" mass="7645">MMAKRAPAGPDMSEVERQVRAAGLDRAWTQFRDDVLAAARQVAAQRDAATGVAAASEPWPPMIVTPVPTER</sequence>
<keyword evidence="3" id="KW-1185">Reference proteome</keyword>
<dbReference type="Proteomes" id="UP001165667">
    <property type="component" value="Unassembled WGS sequence"/>
</dbReference>
<evidence type="ECO:0000313" key="2">
    <source>
        <dbReference type="EMBL" id="MCW6511444.1"/>
    </source>
</evidence>
<gene>
    <name evidence="2" type="ORF">M8523_26015</name>
</gene>
<dbReference type="AlphaFoldDB" id="A0AA41YZJ1"/>